<organism evidence="1 2">
    <name type="scientific">Colwellia psychrerythraea</name>
    <name type="common">Vibrio psychroerythus</name>
    <dbReference type="NCBI Taxonomy" id="28229"/>
    <lineage>
        <taxon>Bacteria</taxon>
        <taxon>Pseudomonadati</taxon>
        <taxon>Pseudomonadota</taxon>
        <taxon>Gammaproteobacteria</taxon>
        <taxon>Alteromonadales</taxon>
        <taxon>Colwelliaceae</taxon>
        <taxon>Colwellia</taxon>
    </lineage>
</organism>
<evidence type="ECO:0008006" key="3">
    <source>
        <dbReference type="Google" id="ProtNLM"/>
    </source>
</evidence>
<sequence length="314" mass="34940">MPNRKNIRVVDPVLSNLAFGYSNPNLVGHELFPRVGVPAKSGKIIKFGKDAFRVINTRRAPGTVTKRITIGFADENFSLHSNALDCVVPKEWLPEAALIPGLNFQRSSLEAVMQIELNNLEYEQATLARNPAAYSATNKVTLAGNAKWTDYANSDPIGDVKTGREAIRKKTGQYPNKMVIPADVNEVLSEHPQLLAKFSNDELKIMTVEHYQKIFQIEKVVIGMSMLINPENNDNFEDVWTSDVVLAVVPKVVTSHATMSFGYNYALDAPGNKHPNVESFWYDRTIKSHVAGVEYERQSLLTGMDAGYLIQGCK</sequence>
<dbReference type="EMBL" id="JQED01000021">
    <property type="protein sequence ID" value="KGJ92129.1"/>
    <property type="molecule type" value="Genomic_DNA"/>
</dbReference>
<comment type="caution">
    <text evidence="1">The sequence shown here is derived from an EMBL/GenBank/DDBJ whole genome shotgun (WGS) entry which is preliminary data.</text>
</comment>
<dbReference type="Proteomes" id="UP000029843">
    <property type="component" value="Unassembled WGS sequence"/>
</dbReference>
<protein>
    <recommendedName>
        <fullName evidence="3">Capsid protein</fullName>
    </recommendedName>
</protein>
<name>A0A099KN22_COLPS</name>
<evidence type="ECO:0000313" key="2">
    <source>
        <dbReference type="Proteomes" id="UP000029843"/>
    </source>
</evidence>
<gene>
    <name evidence="1" type="ORF">ND2E_3022</name>
</gene>
<dbReference type="AlphaFoldDB" id="A0A099KN22"/>
<reference evidence="1 2" key="1">
    <citation type="submission" date="2014-08" db="EMBL/GenBank/DDBJ databases">
        <title>Genomic and Phenotypic Diversity of Colwellia psychrerythraea strains from Disparate Marine Basins.</title>
        <authorList>
            <person name="Techtmann S.M."/>
            <person name="Stelling S.C."/>
            <person name="Utturkar S.M."/>
            <person name="Alshibli N."/>
            <person name="Harris A."/>
            <person name="Brown S.D."/>
            <person name="Hazen T.C."/>
        </authorList>
    </citation>
    <scope>NUCLEOTIDE SEQUENCE [LARGE SCALE GENOMIC DNA]</scope>
    <source>
        <strain evidence="1 2">ND2E</strain>
    </source>
</reference>
<accession>A0A099KN22</accession>
<evidence type="ECO:0000313" key="1">
    <source>
        <dbReference type="EMBL" id="KGJ92129.1"/>
    </source>
</evidence>
<dbReference type="Gene3D" id="3.90.1690.10">
    <property type="entry name" value="phage-related protein like domain"/>
    <property type="match status" value="1"/>
</dbReference>
<dbReference type="OrthoDB" id="572526at2"/>
<dbReference type="InterPro" id="IPR053738">
    <property type="entry name" value="Lambda_capsid_assembly"/>
</dbReference>
<dbReference type="PATRIC" id="fig|28229.4.peg.2066"/>
<proteinExistence type="predicted"/>
<dbReference type="RefSeq" id="WP_033093799.1">
    <property type="nucleotide sequence ID" value="NZ_JQED01000021.1"/>
</dbReference>